<evidence type="ECO:0000256" key="1">
    <source>
        <dbReference type="SAM" id="MobiDB-lite"/>
    </source>
</evidence>
<feature type="compositionally biased region" description="Polar residues" evidence="1">
    <location>
        <begin position="299"/>
        <end position="310"/>
    </location>
</feature>
<accession>A0A9P7FUP9</accession>
<feature type="compositionally biased region" description="Low complexity" evidence="1">
    <location>
        <begin position="16"/>
        <end position="31"/>
    </location>
</feature>
<organism evidence="2 3">
    <name type="scientific">Sphagnurus paluster</name>
    <dbReference type="NCBI Taxonomy" id="117069"/>
    <lineage>
        <taxon>Eukaryota</taxon>
        <taxon>Fungi</taxon>
        <taxon>Dikarya</taxon>
        <taxon>Basidiomycota</taxon>
        <taxon>Agaricomycotina</taxon>
        <taxon>Agaricomycetes</taxon>
        <taxon>Agaricomycetidae</taxon>
        <taxon>Agaricales</taxon>
        <taxon>Tricholomatineae</taxon>
        <taxon>Lyophyllaceae</taxon>
        <taxon>Sphagnurus</taxon>
    </lineage>
</organism>
<sequence length="345" mass="37699">MLAQDISGSSQTHPNSWYSTASGSTSSSSSSVMIGPPPTFYDIDAVSQVHGDHSQYQQWIDALSQASTYQQSSYQQTDAQHQRPYRQDSHVHYNYTQHQYAQPDHYMNSVAGSAPQAQLEDAALYNLSFPPGLETITPDPNPPHASYGPTPDPFHQRLPHQIDQVTRLNGGERSHSHSQPISEPQYRQSQLQQHPYNPRTSELMNMVQSSQSPSPPLNTWTQESRAPEKSNPTNDANSNQSDIPPVSNLSKKTTASAQTLNPAGKPRQEAQSQRRARLSEAKGTGASRKAGAKRKRPNPESSVADSLDGNTSEDDSDDEDDVGGGINVGLDGLLGVENKSQEQVS</sequence>
<dbReference type="EMBL" id="JABCKI010005827">
    <property type="protein sequence ID" value="KAG5637476.1"/>
    <property type="molecule type" value="Genomic_DNA"/>
</dbReference>
<dbReference type="OrthoDB" id="3063427at2759"/>
<gene>
    <name evidence="2" type="ORF">H0H81_004447</name>
</gene>
<feature type="compositionally biased region" description="Polar residues" evidence="1">
    <location>
        <begin position="205"/>
        <end position="261"/>
    </location>
</feature>
<name>A0A9P7FUP9_9AGAR</name>
<feature type="region of interest" description="Disordered" evidence="1">
    <location>
        <begin position="169"/>
        <end position="192"/>
    </location>
</feature>
<feature type="compositionally biased region" description="Polar residues" evidence="1">
    <location>
        <begin position="1"/>
        <end position="15"/>
    </location>
</feature>
<feature type="compositionally biased region" description="Acidic residues" evidence="1">
    <location>
        <begin position="311"/>
        <end position="322"/>
    </location>
</feature>
<feature type="region of interest" description="Disordered" evidence="1">
    <location>
        <begin position="1"/>
        <end position="34"/>
    </location>
</feature>
<evidence type="ECO:0000313" key="2">
    <source>
        <dbReference type="EMBL" id="KAG5637476.1"/>
    </source>
</evidence>
<comment type="caution">
    <text evidence="2">The sequence shown here is derived from an EMBL/GenBank/DDBJ whole genome shotgun (WGS) entry which is preliminary data.</text>
</comment>
<reference evidence="2" key="1">
    <citation type="submission" date="2021-02" db="EMBL/GenBank/DDBJ databases">
        <authorList>
            <person name="Nieuwenhuis M."/>
            <person name="Van De Peppel L.J.J."/>
        </authorList>
    </citation>
    <scope>NUCLEOTIDE SEQUENCE</scope>
    <source>
        <strain evidence="2">D49</strain>
    </source>
</reference>
<feature type="compositionally biased region" description="Polar residues" evidence="1">
    <location>
        <begin position="177"/>
        <end position="192"/>
    </location>
</feature>
<evidence type="ECO:0000313" key="3">
    <source>
        <dbReference type="Proteomes" id="UP000717328"/>
    </source>
</evidence>
<proteinExistence type="predicted"/>
<keyword evidence="3" id="KW-1185">Reference proteome</keyword>
<dbReference type="AlphaFoldDB" id="A0A9P7FUP9"/>
<feature type="region of interest" description="Disordered" evidence="1">
    <location>
        <begin position="205"/>
        <end position="345"/>
    </location>
</feature>
<feature type="region of interest" description="Disordered" evidence="1">
    <location>
        <begin position="130"/>
        <end position="157"/>
    </location>
</feature>
<dbReference type="Proteomes" id="UP000717328">
    <property type="component" value="Unassembled WGS sequence"/>
</dbReference>
<protein>
    <submittedName>
        <fullName evidence="2">Uncharacterized protein</fullName>
    </submittedName>
</protein>
<reference evidence="2" key="2">
    <citation type="submission" date="2021-10" db="EMBL/GenBank/DDBJ databases">
        <title>Phylogenomics reveals ancestral predisposition of the termite-cultivated fungus Termitomyces towards a domesticated lifestyle.</title>
        <authorList>
            <person name="Auxier B."/>
            <person name="Grum-Grzhimaylo A."/>
            <person name="Cardenas M.E."/>
            <person name="Lodge J.D."/>
            <person name="Laessoe T."/>
            <person name="Pedersen O."/>
            <person name="Smith M.E."/>
            <person name="Kuyper T.W."/>
            <person name="Franco-Molano E.A."/>
            <person name="Baroni T.J."/>
            <person name="Aanen D.K."/>
        </authorList>
    </citation>
    <scope>NUCLEOTIDE SEQUENCE</scope>
    <source>
        <strain evidence="2">D49</strain>
    </source>
</reference>